<protein>
    <recommendedName>
        <fullName evidence="2">Right handed beta helix domain-containing protein</fullName>
    </recommendedName>
</protein>
<reference evidence="4" key="1">
    <citation type="submission" date="2017-07" db="EMBL/GenBank/DDBJ databases">
        <title>Comparative genome mining reveals phylogenetic distribution patterns of secondary metabolites in Amycolatopsis.</title>
        <authorList>
            <person name="Adamek M."/>
            <person name="Alanjary M."/>
            <person name="Sales-Ortells H."/>
            <person name="Goodfellow M."/>
            <person name="Bull A.T."/>
            <person name="Kalinowski J."/>
            <person name="Ziemert N."/>
        </authorList>
    </citation>
    <scope>NUCLEOTIDE SEQUENCE [LARGE SCALE GENOMIC DNA]</scope>
    <source>
        <strain evidence="4">H5</strain>
    </source>
</reference>
<dbReference type="PANTHER" id="PTHR36453">
    <property type="entry name" value="SECRETED PROTEIN-RELATED"/>
    <property type="match status" value="1"/>
</dbReference>
<feature type="signal peptide" evidence="1">
    <location>
        <begin position="1"/>
        <end position="22"/>
    </location>
</feature>
<feature type="chain" id="PRO_5013211930" description="Right handed beta helix domain-containing protein" evidence="1">
    <location>
        <begin position="23"/>
        <end position="948"/>
    </location>
</feature>
<dbReference type="InterPro" id="IPR012334">
    <property type="entry name" value="Pectin_lyas_fold"/>
</dbReference>
<keyword evidence="4" id="KW-1185">Reference proteome</keyword>
<dbReference type="PANTHER" id="PTHR36453:SF1">
    <property type="entry name" value="RIGHT HANDED BETA HELIX DOMAIN-CONTAINING PROTEIN"/>
    <property type="match status" value="1"/>
</dbReference>
<dbReference type="Gene3D" id="2.60.120.200">
    <property type="match status" value="1"/>
</dbReference>
<comment type="caution">
    <text evidence="3">The sequence shown here is derived from an EMBL/GenBank/DDBJ whole genome shotgun (WGS) entry which is preliminary data.</text>
</comment>
<organism evidence="3 4">
    <name type="scientific">Amycolatopsis vastitatis</name>
    <dbReference type="NCBI Taxonomy" id="1905142"/>
    <lineage>
        <taxon>Bacteria</taxon>
        <taxon>Bacillati</taxon>
        <taxon>Actinomycetota</taxon>
        <taxon>Actinomycetes</taxon>
        <taxon>Pseudonocardiales</taxon>
        <taxon>Pseudonocardiaceae</taxon>
        <taxon>Amycolatopsis</taxon>
    </lineage>
</organism>
<dbReference type="Proteomes" id="UP000215199">
    <property type="component" value="Unassembled WGS sequence"/>
</dbReference>
<evidence type="ECO:0000313" key="3">
    <source>
        <dbReference type="EMBL" id="OXM59992.1"/>
    </source>
</evidence>
<dbReference type="SUPFAM" id="SSF51126">
    <property type="entry name" value="Pectin lyase-like"/>
    <property type="match status" value="1"/>
</dbReference>
<dbReference type="AlphaFoldDB" id="A0A229SMA9"/>
<evidence type="ECO:0000313" key="4">
    <source>
        <dbReference type="Proteomes" id="UP000215199"/>
    </source>
</evidence>
<dbReference type="Gene3D" id="2.160.20.10">
    <property type="entry name" value="Single-stranded right-handed beta-helix, Pectin lyase-like"/>
    <property type="match status" value="2"/>
</dbReference>
<proteinExistence type="predicted"/>
<feature type="domain" description="Right handed beta helix" evidence="2">
    <location>
        <begin position="353"/>
        <end position="533"/>
    </location>
</feature>
<dbReference type="SMART" id="SM00710">
    <property type="entry name" value="PbH1"/>
    <property type="match status" value="6"/>
</dbReference>
<accession>A0A229SMA9</accession>
<keyword evidence="1" id="KW-0732">Signal</keyword>
<dbReference type="InterPro" id="IPR006626">
    <property type="entry name" value="PbH1"/>
</dbReference>
<dbReference type="Pfam" id="PF13229">
    <property type="entry name" value="Beta_helix"/>
    <property type="match status" value="1"/>
</dbReference>
<evidence type="ECO:0000259" key="2">
    <source>
        <dbReference type="Pfam" id="PF13229"/>
    </source>
</evidence>
<dbReference type="EMBL" id="NMUL01000067">
    <property type="protein sequence ID" value="OXM59992.1"/>
    <property type="molecule type" value="Genomic_DNA"/>
</dbReference>
<sequence length="948" mass="100881">MLAGAAVVTAAAVTFAPGAAAAATDVSVATTGSDTTGDGTAAHPWKTVQKARDSIRSLLPAMTADIRVNLAPGSYNQTSTIEFTDADSGRNGHHVVYRSSGGTGSAQLVGGTPATGWSPYQNGIYRTNIGASKSVNTLYVDGDRATLARFPNRQDDADYPMAQAPYVNSPGVAGSYTQLSYNAGDLAGVDFSDLSTMTVGLWPGGGLDWAWYTERTPIASVDTTARVITLARSARYTLQKSRFFVQGALSLLDAADEYFYDKASGYLYYKPKSGTMAGKTVIVPAVQKLVSVRGSSASAPAHDITFDGLTIRDTDFTADFRHGWANAGDSGEGHEYPRYDRQINLPQHRVGMVFLENTDNVTVTGSHLTNAGYSAIYLLKTNHDNTFSNNWIDRIGHSGFFLEGQYPGEGDTQYGNTVSNSVISQVGELVGSASGVVLADSSRNTVSHLDIFDTPRYATAIYADRDVDPDSDDYARDNLIEYVKVHDAAQDSGDTAPVYMFGISDTQPYATNRVNQVTITGVRAHPSMKDYSPMGVYTDNDSFGQTFSNIQVFDTQGAQFHSNDSGSHIVNNVSWAAGFDASAMQYAGIGVDSSFPYPGAANFTGGFTNGLANWSTGKGTPGTSSTVTHGGGSSFAQSGDTSVIHTGFVQAQRKRVSVWFHDDTSQSSLDAMARVDKDGWDGPEWRALGVRTATSADKYVYRSGATTTATSVTRTTGWHEFTFDYTSGTGVDLFIDGRLVASPTGVTEFDGIALGDWWADSAAGTAYWDDISVASFAQDFEHGLGTFTAAKGTATLTAAGRSGAASYRTDEDTDVITTKLGGKKYQLASVWFYDDAADTSVQSMARVDEGPSEGAGWRGLGVNTSVSATDYVFRIDGTSTASAVPRTTGWHRATWDYRSGAGVTMSIDGQAVTTAAGVRQFDTISLGDWWVDGNVSPVHWDNVVVSNS</sequence>
<evidence type="ECO:0000256" key="1">
    <source>
        <dbReference type="SAM" id="SignalP"/>
    </source>
</evidence>
<dbReference type="InterPro" id="IPR039448">
    <property type="entry name" value="Beta_helix"/>
</dbReference>
<name>A0A229SMA9_9PSEU</name>
<gene>
    <name evidence="3" type="ORF">CF165_44645</name>
</gene>
<dbReference type="InterPro" id="IPR011050">
    <property type="entry name" value="Pectin_lyase_fold/virulence"/>
</dbReference>